<comment type="caution">
    <text evidence="2">The sequence shown here is derived from an EMBL/GenBank/DDBJ whole genome shotgun (WGS) entry which is preliminary data.</text>
</comment>
<dbReference type="RefSeq" id="WP_005608976.1">
    <property type="nucleotide sequence ID" value="NZ_CP102292.1"/>
</dbReference>
<protein>
    <recommendedName>
        <fullName evidence="1">AP2-like integrase N-terminal domain-containing protein</fullName>
    </recommendedName>
</protein>
<dbReference type="AlphaFoldDB" id="B5CT46"/>
<dbReference type="EMBL" id="ABOU02000055">
    <property type="protein sequence ID" value="EDY31468.1"/>
    <property type="molecule type" value="Genomic_DNA"/>
</dbReference>
<keyword evidence="3" id="KW-1185">Reference proteome</keyword>
<organism evidence="2 3">
    <name type="scientific">[Ruminococcus] lactaris ATCC 29176</name>
    <dbReference type="NCBI Taxonomy" id="471875"/>
    <lineage>
        <taxon>Bacteria</taxon>
        <taxon>Bacillati</taxon>
        <taxon>Bacillota</taxon>
        <taxon>Clostridia</taxon>
        <taxon>Lachnospirales</taxon>
        <taxon>Lachnospiraceae</taxon>
        <taxon>Mediterraneibacter</taxon>
    </lineage>
</organism>
<evidence type="ECO:0000313" key="3">
    <source>
        <dbReference type="Proteomes" id="UP000003254"/>
    </source>
</evidence>
<proteinExistence type="predicted"/>
<gene>
    <name evidence="2" type="ORF">RUMLAC_02669</name>
</gene>
<dbReference type="GeneID" id="77334981"/>
<sequence length="46" mass="5570">MSAYKDKTQGIWYVSFRYIDWTGKKTQKLKRGFNGQENEVKNTMHR</sequence>
<dbReference type="Pfam" id="PF14657">
    <property type="entry name" value="Arm-DNA-bind_4"/>
    <property type="match status" value="1"/>
</dbReference>
<reference evidence="2 3" key="1">
    <citation type="submission" date="2008-08" db="EMBL/GenBank/DDBJ databases">
        <title>Draft genome sequence of Ruminococcus lactaris ATCC 29176.</title>
        <authorList>
            <person name="Sudarsanam P."/>
            <person name="Ley R."/>
            <person name="Guruge J."/>
            <person name="Turnbaugh P.J."/>
            <person name="Mahowald M."/>
            <person name="Liep D."/>
            <person name="Gordon J."/>
        </authorList>
    </citation>
    <scope>NUCLEOTIDE SEQUENCE [LARGE SCALE GENOMIC DNA]</scope>
    <source>
        <strain evidence="2 3">ATCC 29176</strain>
    </source>
</reference>
<evidence type="ECO:0000313" key="2">
    <source>
        <dbReference type="EMBL" id="EDY31468.1"/>
    </source>
</evidence>
<accession>B5CT46</accession>
<dbReference type="InterPro" id="IPR028259">
    <property type="entry name" value="AP2-like_int_N"/>
</dbReference>
<name>B5CT46_9FIRM</name>
<dbReference type="eggNOG" id="ENOG502ZTM7">
    <property type="taxonomic scope" value="Bacteria"/>
</dbReference>
<dbReference type="Proteomes" id="UP000003254">
    <property type="component" value="Unassembled WGS sequence"/>
</dbReference>
<evidence type="ECO:0000259" key="1">
    <source>
        <dbReference type="Pfam" id="PF14657"/>
    </source>
</evidence>
<dbReference type="HOGENOM" id="CLU_217287_0_0_9"/>
<reference evidence="2 3" key="2">
    <citation type="submission" date="2008-08" db="EMBL/GenBank/DDBJ databases">
        <authorList>
            <person name="Fulton L."/>
            <person name="Clifton S."/>
            <person name="Fulton B."/>
            <person name="Xu J."/>
            <person name="Minx P."/>
            <person name="Pepin K.H."/>
            <person name="Johnson M."/>
            <person name="Bhonagiri V."/>
            <person name="Nash W.E."/>
            <person name="Mardis E.R."/>
            <person name="Wilson R.K."/>
        </authorList>
    </citation>
    <scope>NUCLEOTIDE SEQUENCE [LARGE SCALE GENOMIC DNA]</scope>
    <source>
        <strain evidence="2 3">ATCC 29176</strain>
    </source>
</reference>
<feature type="domain" description="AP2-like integrase N-terminal" evidence="1">
    <location>
        <begin position="12"/>
        <end position="34"/>
    </location>
</feature>